<dbReference type="PIRSF" id="PIRSF017082">
    <property type="entry name" value="YflP"/>
    <property type="match status" value="1"/>
</dbReference>
<dbReference type="PANTHER" id="PTHR42928:SF5">
    <property type="entry name" value="BLR1237 PROTEIN"/>
    <property type="match status" value="1"/>
</dbReference>
<dbReference type="SUPFAM" id="SSF53850">
    <property type="entry name" value="Periplasmic binding protein-like II"/>
    <property type="match status" value="1"/>
</dbReference>
<organism evidence="3 4">
    <name type="scientific">Ramlibacter humi</name>
    <dbReference type="NCBI Taxonomy" id="2530451"/>
    <lineage>
        <taxon>Bacteria</taxon>
        <taxon>Pseudomonadati</taxon>
        <taxon>Pseudomonadota</taxon>
        <taxon>Betaproteobacteria</taxon>
        <taxon>Burkholderiales</taxon>
        <taxon>Comamonadaceae</taxon>
        <taxon>Ramlibacter</taxon>
    </lineage>
</organism>
<dbReference type="InterPro" id="IPR005064">
    <property type="entry name" value="BUG"/>
</dbReference>
<protein>
    <submittedName>
        <fullName evidence="3">Tripartite tricarboxylate transporter substrate binding protein</fullName>
    </submittedName>
</protein>
<evidence type="ECO:0000256" key="1">
    <source>
        <dbReference type="ARBA" id="ARBA00006987"/>
    </source>
</evidence>
<dbReference type="RefSeq" id="WP_135251253.1">
    <property type="nucleotide sequence ID" value="NZ_SMLK01000007.1"/>
</dbReference>
<dbReference type="Proteomes" id="UP000297839">
    <property type="component" value="Unassembled WGS sequence"/>
</dbReference>
<dbReference type="AlphaFoldDB" id="A0A4Z0BFY2"/>
<proteinExistence type="inferred from homology"/>
<reference evidence="3 4" key="1">
    <citation type="submission" date="2019-03" db="EMBL/GenBank/DDBJ databases">
        <title>Ramlibacter sp. 18x22-1, whole genome shotgun sequence.</title>
        <authorList>
            <person name="Zhang X."/>
            <person name="Feng G."/>
            <person name="Zhu H."/>
        </authorList>
    </citation>
    <scope>NUCLEOTIDE SEQUENCE [LARGE SCALE GENOMIC DNA]</scope>
    <source>
        <strain evidence="3 4">18x22-1</strain>
    </source>
</reference>
<keyword evidence="2" id="KW-0732">Signal</keyword>
<dbReference type="Pfam" id="PF03401">
    <property type="entry name" value="TctC"/>
    <property type="match status" value="1"/>
</dbReference>
<name>A0A4Z0BFY2_9BURK</name>
<evidence type="ECO:0000313" key="4">
    <source>
        <dbReference type="Proteomes" id="UP000297839"/>
    </source>
</evidence>
<evidence type="ECO:0000313" key="3">
    <source>
        <dbReference type="EMBL" id="TFY97700.1"/>
    </source>
</evidence>
<dbReference type="EMBL" id="SMLK01000007">
    <property type="protein sequence ID" value="TFY97700.1"/>
    <property type="molecule type" value="Genomic_DNA"/>
</dbReference>
<gene>
    <name evidence="3" type="ORF">EZ216_18425</name>
</gene>
<dbReference type="InterPro" id="IPR042100">
    <property type="entry name" value="Bug_dom1"/>
</dbReference>
<dbReference type="Gene3D" id="3.40.190.150">
    <property type="entry name" value="Bordetella uptake gene, domain 1"/>
    <property type="match status" value="1"/>
</dbReference>
<dbReference type="Gene3D" id="3.40.190.10">
    <property type="entry name" value="Periplasmic binding protein-like II"/>
    <property type="match status" value="1"/>
</dbReference>
<evidence type="ECO:0000256" key="2">
    <source>
        <dbReference type="SAM" id="SignalP"/>
    </source>
</evidence>
<dbReference type="PANTHER" id="PTHR42928">
    <property type="entry name" value="TRICARBOXYLATE-BINDING PROTEIN"/>
    <property type="match status" value="1"/>
</dbReference>
<dbReference type="CDD" id="cd07012">
    <property type="entry name" value="PBP2_Bug_TTT"/>
    <property type="match status" value="1"/>
</dbReference>
<feature type="signal peptide" evidence="2">
    <location>
        <begin position="1"/>
        <end position="24"/>
    </location>
</feature>
<accession>A0A4Z0BFY2</accession>
<comment type="similarity">
    <text evidence="1">Belongs to the UPF0065 (bug) family.</text>
</comment>
<comment type="caution">
    <text evidence="3">The sequence shown here is derived from an EMBL/GenBank/DDBJ whole genome shotgun (WGS) entry which is preliminary data.</text>
</comment>
<keyword evidence="4" id="KW-1185">Reference proteome</keyword>
<feature type="chain" id="PRO_5021471171" evidence="2">
    <location>
        <begin position="25"/>
        <end position="331"/>
    </location>
</feature>
<sequence>MHPPAFLRRAACAVLLAASFGAWAQTPASYPGKPITLIVPYAAGGSSDVRARQVGQKIAAYLGQSVVVDNKPGGNGNIGTAAIAKAAPDGYTIGVGNLAPLTVNRTLLPQATPFDPAIDLMPVALLERGPLVLVVNADKSPHKTLPELMAALKARPGQMSYASAGSGGAFHLAGEMFKSVTGTSSTHIPYRGGSQAANDLLAGQVDYMFEMLPSVMPYLKSSPAKMRALAVAHEKRLPSLPDVPTFAELGIRDMEISNWFGIVAPKGTPRPVIDKLNQAINRALQDPDISQRITTPGNVVGGGTPEDFAALVGSETKRWSALIRDKGIKPE</sequence>
<dbReference type="OrthoDB" id="8678477at2"/>